<feature type="repeat" description="WD" evidence="3">
    <location>
        <begin position="484"/>
        <end position="525"/>
    </location>
</feature>
<evidence type="ECO:0000313" key="7">
    <source>
        <dbReference type="EMBL" id="WWC71015.1"/>
    </source>
</evidence>
<proteinExistence type="predicted"/>
<dbReference type="RefSeq" id="XP_019013010.1">
    <property type="nucleotide sequence ID" value="XM_019154270.1"/>
</dbReference>
<evidence type="ECO:0000259" key="5">
    <source>
        <dbReference type="PROSITE" id="PS50181"/>
    </source>
</evidence>
<gene>
    <name evidence="6" type="ORF">I206_02507</name>
    <name evidence="7" type="ORF">I206_104968</name>
</gene>
<accession>A0A1B9I8R9</accession>
<feature type="repeat" description="WD" evidence="3">
    <location>
        <begin position="403"/>
        <end position="439"/>
    </location>
</feature>
<dbReference type="Pfam" id="PF00400">
    <property type="entry name" value="WD40"/>
    <property type="match status" value="3"/>
</dbReference>
<dbReference type="PRINTS" id="PR00320">
    <property type="entry name" value="GPROTEINBRPT"/>
</dbReference>
<organism evidence="6">
    <name type="scientific">Kwoniella pini CBS 10737</name>
    <dbReference type="NCBI Taxonomy" id="1296096"/>
    <lineage>
        <taxon>Eukaryota</taxon>
        <taxon>Fungi</taxon>
        <taxon>Dikarya</taxon>
        <taxon>Basidiomycota</taxon>
        <taxon>Agaricomycotina</taxon>
        <taxon>Tremellomycetes</taxon>
        <taxon>Tremellales</taxon>
        <taxon>Cryptococcaceae</taxon>
        <taxon>Kwoniella</taxon>
    </lineage>
</organism>
<dbReference type="OrthoDB" id="19711at2759"/>
<dbReference type="PROSITE" id="PS50082">
    <property type="entry name" value="WD_REPEATS_2"/>
    <property type="match status" value="3"/>
</dbReference>
<evidence type="ECO:0000313" key="6">
    <source>
        <dbReference type="EMBL" id="OCF51791.1"/>
    </source>
</evidence>
<dbReference type="Gene3D" id="1.20.1280.50">
    <property type="match status" value="1"/>
</dbReference>
<dbReference type="KEGG" id="kpin:30170876"/>
<feature type="compositionally biased region" description="Basic and acidic residues" evidence="4">
    <location>
        <begin position="219"/>
        <end position="234"/>
    </location>
</feature>
<feature type="compositionally biased region" description="Polar residues" evidence="4">
    <location>
        <begin position="7"/>
        <end position="41"/>
    </location>
</feature>
<dbReference type="SMART" id="SM00320">
    <property type="entry name" value="WD40"/>
    <property type="match status" value="7"/>
</dbReference>
<dbReference type="InterPro" id="IPR036047">
    <property type="entry name" value="F-box-like_dom_sf"/>
</dbReference>
<evidence type="ECO:0000313" key="8">
    <source>
        <dbReference type="Proteomes" id="UP000094020"/>
    </source>
</evidence>
<dbReference type="GeneID" id="30170876"/>
<evidence type="ECO:0000256" key="4">
    <source>
        <dbReference type="SAM" id="MobiDB-lite"/>
    </source>
</evidence>
<dbReference type="PROSITE" id="PS50294">
    <property type="entry name" value="WD_REPEATS_REGION"/>
    <property type="match status" value="2"/>
</dbReference>
<keyword evidence="2" id="KW-0677">Repeat</keyword>
<feature type="repeat" description="WD" evidence="3">
    <location>
        <begin position="272"/>
        <end position="311"/>
    </location>
</feature>
<dbReference type="PROSITE" id="PS50181">
    <property type="entry name" value="FBOX"/>
    <property type="match status" value="1"/>
</dbReference>
<dbReference type="SUPFAM" id="SSF50978">
    <property type="entry name" value="WD40 repeat-like"/>
    <property type="match status" value="1"/>
</dbReference>
<feature type="region of interest" description="Disordered" evidence="4">
    <location>
        <begin position="1"/>
        <end position="45"/>
    </location>
</feature>
<dbReference type="InterPro" id="IPR015943">
    <property type="entry name" value="WD40/YVTN_repeat-like_dom_sf"/>
</dbReference>
<reference evidence="6" key="3">
    <citation type="submission" date="2016-07" db="EMBL/GenBank/DDBJ databases">
        <title>Evolution of pathogenesis and genome organization in the Tremellales.</title>
        <authorList>
            <person name="Cuomo C."/>
            <person name="Litvintseva A."/>
            <person name="Heitman J."/>
            <person name="Chen Y."/>
            <person name="Sun S."/>
            <person name="Springer D."/>
            <person name="Dromer F."/>
            <person name="Young S."/>
            <person name="Zeng Q."/>
            <person name="Chapman S."/>
            <person name="Gujja S."/>
            <person name="Saif S."/>
            <person name="Birren B."/>
        </authorList>
    </citation>
    <scope>NUCLEOTIDE SEQUENCE</scope>
    <source>
        <strain evidence="6">CBS 10737</strain>
    </source>
</reference>
<reference evidence="6" key="1">
    <citation type="submission" date="2013-07" db="EMBL/GenBank/DDBJ databases">
        <title>The Genome Sequence of Cryptococcus pinus CBS10737.</title>
        <authorList>
            <consortium name="The Broad Institute Genome Sequencing Platform"/>
            <person name="Cuomo C."/>
            <person name="Litvintseva A."/>
            <person name="Chen Y."/>
            <person name="Heitman J."/>
            <person name="Sun S."/>
            <person name="Springer D."/>
            <person name="Dromer F."/>
            <person name="Young S.K."/>
            <person name="Zeng Q."/>
            <person name="Gargeya S."/>
            <person name="Fitzgerald M."/>
            <person name="Abouelleil A."/>
            <person name="Alvarado L."/>
            <person name="Berlin A.M."/>
            <person name="Chapman S.B."/>
            <person name="Dewar J."/>
            <person name="Goldberg J."/>
            <person name="Griggs A."/>
            <person name="Gujja S."/>
            <person name="Hansen M."/>
            <person name="Howarth C."/>
            <person name="Imamovic A."/>
            <person name="Larimer J."/>
            <person name="McCowan C."/>
            <person name="Murphy C."/>
            <person name="Pearson M."/>
            <person name="Priest M."/>
            <person name="Roberts A."/>
            <person name="Saif S."/>
            <person name="Shea T."/>
            <person name="Sykes S."/>
            <person name="Wortman J."/>
            <person name="Nusbaum C."/>
            <person name="Birren B."/>
        </authorList>
    </citation>
    <scope>NUCLEOTIDE SEQUENCE [LARGE SCALE GENOMIC DNA]</scope>
    <source>
        <strain evidence="6">CBS 10737</strain>
    </source>
</reference>
<reference evidence="7" key="2">
    <citation type="submission" date="2013-07" db="EMBL/GenBank/DDBJ databases">
        <authorList>
            <consortium name="The Broad Institute Genome Sequencing Platform"/>
            <person name="Cuomo C."/>
            <person name="Litvintseva A."/>
            <person name="Chen Y."/>
            <person name="Heitman J."/>
            <person name="Sun S."/>
            <person name="Springer D."/>
            <person name="Dromer F."/>
            <person name="Young S.K."/>
            <person name="Zeng Q."/>
            <person name="Gargeya S."/>
            <person name="Fitzgerald M."/>
            <person name="Abouelleil A."/>
            <person name="Alvarado L."/>
            <person name="Berlin A.M."/>
            <person name="Chapman S.B."/>
            <person name="Dewar J."/>
            <person name="Goldberg J."/>
            <person name="Griggs A."/>
            <person name="Gujja S."/>
            <person name="Hansen M."/>
            <person name="Howarth C."/>
            <person name="Imamovic A."/>
            <person name="Larimer J."/>
            <person name="McCowan C."/>
            <person name="Murphy C."/>
            <person name="Pearson M."/>
            <person name="Priest M."/>
            <person name="Roberts A."/>
            <person name="Saif S."/>
            <person name="Shea T."/>
            <person name="Sykes S."/>
            <person name="Wortman J."/>
            <person name="Nusbaum C."/>
            <person name="Birren B."/>
        </authorList>
    </citation>
    <scope>NUCLEOTIDE SEQUENCE</scope>
    <source>
        <strain evidence="7">CBS 10737</strain>
    </source>
</reference>
<dbReference type="PANTHER" id="PTHR22847:SF637">
    <property type="entry name" value="WD REPEAT DOMAIN 5B"/>
    <property type="match status" value="1"/>
</dbReference>
<dbReference type="STRING" id="1296096.A0A1B9I8R9"/>
<dbReference type="PANTHER" id="PTHR22847">
    <property type="entry name" value="WD40 REPEAT PROTEIN"/>
    <property type="match status" value="1"/>
</dbReference>
<protein>
    <recommendedName>
        <fullName evidence="5">F-box domain-containing protein</fullName>
    </recommendedName>
</protein>
<dbReference type="InterPro" id="IPR001680">
    <property type="entry name" value="WD40_rpt"/>
</dbReference>
<feature type="region of interest" description="Disordered" evidence="4">
    <location>
        <begin position="212"/>
        <end position="234"/>
    </location>
</feature>
<evidence type="ECO:0000256" key="2">
    <source>
        <dbReference type="ARBA" id="ARBA00022737"/>
    </source>
</evidence>
<evidence type="ECO:0000256" key="3">
    <source>
        <dbReference type="PROSITE-ProRule" id="PRU00221"/>
    </source>
</evidence>
<dbReference type="PROSITE" id="PS00678">
    <property type="entry name" value="WD_REPEATS_1"/>
    <property type="match status" value="1"/>
</dbReference>
<dbReference type="InterPro" id="IPR001810">
    <property type="entry name" value="F-box_dom"/>
</dbReference>
<dbReference type="CDD" id="cd00200">
    <property type="entry name" value="WD40"/>
    <property type="match status" value="1"/>
</dbReference>
<keyword evidence="8" id="KW-1185">Reference proteome</keyword>
<name>A0A1B9I8R9_9TREE</name>
<dbReference type="SUPFAM" id="SSF81383">
    <property type="entry name" value="F-box domain"/>
    <property type="match status" value="1"/>
</dbReference>
<dbReference type="InterPro" id="IPR036322">
    <property type="entry name" value="WD40_repeat_dom_sf"/>
</dbReference>
<dbReference type="EMBL" id="KV700115">
    <property type="protein sequence ID" value="OCF51791.1"/>
    <property type="molecule type" value="Genomic_DNA"/>
</dbReference>
<dbReference type="Pfam" id="PF12937">
    <property type="entry name" value="F-box-like"/>
    <property type="match status" value="1"/>
</dbReference>
<evidence type="ECO:0000256" key="1">
    <source>
        <dbReference type="ARBA" id="ARBA00022574"/>
    </source>
</evidence>
<keyword evidence="1 3" id="KW-0853">WD repeat</keyword>
<sequence length="569" mass="63623">MDDLTNPFRTTSSEASTSQLRPKNQLITKIGQSSTSTPKTEANNRRRFGGLFATFGLSNGNGSPLRVPLGTPLKGKTSLKPTEGEIDENEEASNVNGGIWSFAERMKELTIGSPAKGKASQQDVVTGTLELGDGLMSLPDELLLQILLQLPPTIIQLNLISTISTRFYDLSRTPILWIKLFHEAGFELNEKAIKNNIAIEYPPKGQWKGSQWINSDNSSSKDDQLSESLGKLKDDDEHEDRITIHYPTLLRSRMNLQKLIQNPNFLPETTILSGHSDIVYCLYRWDNYLFTGSRDKSIRIYNLLTNNCIWLEKNVHSRSVLCINLEIDEKGKGILISGSSDSEIVIYSIDLTSQEDTMIRKKTIKETSSILSVLISSEYYISSNKDKFINIYSRRTNELIKSLKGHTQPVNSLAFSNDKMKFVSGSGDGMWKIWNINSGLVEIEGGGGRGIACVEWIDNYILTGDGDNLVKLYSSITGNLIHTFKGHTDLVRSVTINKSAKVVISSGYDKTIRMWDIHSGNLIKIINEDRSSLIFDLNMTPGKIIAAKQDGTIHVFDFDNELPYIDYFA</sequence>
<dbReference type="AlphaFoldDB" id="A0A1B9I8R9"/>
<reference evidence="7" key="4">
    <citation type="submission" date="2024-02" db="EMBL/GenBank/DDBJ databases">
        <title>Comparative genomics of Cryptococcus and Kwoniella reveals pathogenesis evolution and contrasting modes of karyotype evolution via chromosome fusion or intercentromeric recombination.</title>
        <authorList>
            <person name="Coelho M.A."/>
            <person name="David-Palma M."/>
            <person name="Shea T."/>
            <person name="Bowers K."/>
            <person name="McGinley-Smith S."/>
            <person name="Mohammad A.W."/>
            <person name="Gnirke A."/>
            <person name="Yurkov A.M."/>
            <person name="Nowrousian M."/>
            <person name="Sun S."/>
            <person name="Cuomo C.A."/>
            <person name="Heitman J."/>
        </authorList>
    </citation>
    <scope>NUCLEOTIDE SEQUENCE</scope>
    <source>
        <strain evidence="7">CBS 10737</strain>
    </source>
</reference>
<dbReference type="EMBL" id="CP144524">
    <property type="protein sequence ID" value="WWC71015.1"/>
    <property type="molecule type" value="Genomic_DNA"/>
</dbReference>
<dbReference type="InterPro" id="IPR019775">
    <property type="entry name" value="WD40_repeat_CS"/>
</dbReference>
<dbReference type="Proteomes" id="UP000094020">
    <property type="component" value="Chromosome 6"/>
</dbReference>
<feature type="domain" description="F-box" evidence="5">
    <location>
        <begin position="132"/>
        <end position="180"/>
    </location>
</feature>
<dbReference type="InterPro" id="IPR020472">
    <property type="entry name" value="WD40_PAC1"/>
</dbReference>
<dbReference type="Gene3D" id="2.130.10.10">
    <property type="entry name" value="YVTN repeat-like/Quinoprotein amine dehydrogenase"/>
    <property type="match status" value="2"/>
</dbReference>